<evidence type="ECO:0000256" key="7">
    <source>
        <dbReference type="PIRSR" id="PIRSR604361-1"/>
    </source>
</evidence>
<dbReference type="InterPro" id="IPR018146">
    <property type="entry name" value="Glyoxalase_1_CS"/>
</dbReference>
<gene>
    <name evidence="11" type="ORF">INT43_003023</name>
</gene>
<dbReference type="PANTHER" id="PTHR10374:SF30">
    <property type="entry name" value="LACTOYLGLUTATHIONE LYASE"/>
    <property type="match status" value="1"/>
</dbReference>
<dbReference type="NCBIfam" id="TIGR00068">
    <property type="entry name" value="glyox_I"/>
    <property type="match status" value="1"/>
</dbReference>
<dbReference type="PROSITE" id="PS00935">
    <property type="entry name" value="GLYOXALASE_I_2"/>
    <property type="match status" value="1"/>
</dbReference>
<reference evidence="11" key="1">
    <citation type="submission" date="2020-12" db="EMBL/GenBank/DDBJ databases">
        <title>Metabolic potential, ecology and presence of endohyphal bacteria is reflected in genomic diversity of Mucoromycotina.</title>
        <authorList>
            <person name="Muszewska A."/>
            <person name="Okrasinska A."/>
            <person name="Steczkiewicz K."/>
            <person name="Drgas O."/>
            <person name="Orlowska M."/>
            <person name="Perlinska-Lenart U."/>
            <person name="Aleksandrzak-Piekarczyk T."/>
            <person name="Szatraj K."/>
            <person name="Zielenkiewicz U."/>
            <person name="Pilsyk S."/>
            <person name="Malc E."/>
            <person name="Mieczkowski P."/>
            <person name="Kruszewska J.S."/>
            <person name="Biernat P."/>
            <person name="Pawlowska J."/>
        </authorList>
    </citation>
    <scope>NUCLEOTIDE SEQUENCE</scope>
    <source>
        <strain evidence="11">WA0000067209</strain>
    </source>
</reference>
<keyword evidence="6 9" id="KW-0456">Lyase</keyword>
<organism evidence="11 12">
    <name type="scientific">Mortierella isabellina</name>
    <name type="common">Filamentous fungus</name>
    <name type="synonym">Umbelopsis isabellina</name>
    <dbReference type="NCBI Taxonomy" id="91625"/>
    <lineage>
        <taxon>Eukaryota</taxon>
        <taxon>Fungi</taxon>
        <taxon>Fungi incertae sedis</taxon>
        <taxon>Mucoromycota</taxon>
        <taxon>Mucoromycotina</taxon>
        <taxon>Umbelopsidomycetes</taxon>
        <taxon>Umbelopsidales</taxon>
        <taxon>Umbelopsidaceae</taxon>
        <taxon>Umbelopsis</taxon>
    </lineage>
</organism>
<dbReference type="PROSITE" id="PS00934">
    <property type="entry name" value="GLYOXALASE_I_1"/>
    <property type="match status" value="1"/>
</dbReference>
<dbReference type="InterPro" id="IPR029068">
    <property type="entry name" value="Glyas_Bleomycin-R_OHBP_Dase"/>
</dbReference>
<dbReference type="UniPathway" id="UPA00619">
    <property type="reaction ID" value="UER00675"/>
</dbReference>
<accession>A0A8H7PPM9</accession>
<dbReference type="InterPro" id="IPR004361">
    <property type="entry name" value="Glyoxalase_1"/>
</dbReference>
<comment type="caution">
    <text evidence="11">The sequence shown here is derived from an EMBL/GenBank/DDBJ whole genome shotgun (WGS) entry which is preliminary data.</text>
</comment>
<feature type="binding site" evidence="8">
    <location>
        <position position="150"/>
    </location>
    <ligand>
        <name>Zn(2+)</name>
        <dbReference type="ChEBI" id="CHEBI:29105"/>
        <note>ligand shared between dimeric partners</note>
    </ligand>
</feature>
<evidence type="ECO:0000256" key="5">
    <source>
        <dbReference type="ARBA" id="ARBA00022833"/>
    </source>
</evidence>
<feature type="binding site" evidence="8">
    <location>
        <position position="104"/>
    </location>
    <ligand>
        <name>Zn(2+)</name>
        <dbReference type="ChEBI" id="CHEBI:29105"/>
        <note>ligand shared between dimeric partners</note>
    </ligand>
</feature>
<evidence type="ECO:0000256" key="3">
    <source>
        <dbReference type="ARBA" id="ARBA00012081"/>
    </source>
</evidence>
<dbReference type="PROSITE" id="PS51819">
    <property type="entry name" value="VOC"/>
    <property type="match status" value="1"/>
</dbReference>
<protein>
    <recommendedName>
        <fullName evidence="3 9">Lactoylglutathione lyase</fullName>
        <ecNumber evidence="3 9">4.4.1.5</ecNumber>
    </recommendedName>
    <alternativeName>
        <fullName evidence="9">Glyoxalase I</fullName>
    </alternativeName>
</protein>
<keyword evidence="5 8" id="KW-0862">Zinc</keyword>
<evidence type="ECO:0000256" key="8">
    <source>
        <dbReference type="PIRSR" id="PIRSR604361-3"/>
    </source>
</evidence>
<comment type="function">
    <text evidence="9">Catalyzes the conversion of hemimercaptal, formed from methylglyoxal and glutathione, to S-lactoylglutathione.</text>
</comment>
<keyword evidence="12" id="KW-1185">Reference proteome</keyword>
<evidence type="ECO:0000256" key="2">
    <source>
        <dbReference type="ARBA" id="ARBA00010363"/>
    </source>
</evidence>
<comment type="pathway">
    <text evidence="1 9">Secondary metabolite metabolism; methylglyoxal degradation; (R)-lactate from methylglyoxal: step 1/2.</text>
</comment>
<comment type="catalytic activity">
    <reaction evidence="9">
        <text>(R)-S-lactoylglutathione = methylglyoxal + glutathione</text>
        <dbReference type="Rhea" id="RHEA:19069"/>
        <dbReference type="ChEBI" id="CHEBI:17158"/>
        <dbReference type="ChEBI" id="CHEBI:57474"/>
        <dbReference type="ChEBI" id="CHEBI:57925"/>
        <dbReference type="EC" id="4.4.1.5"/>
    </reaction>
</comment>
<evidence type="ECO:0000313" key="11">
    <source>
        <dbReference type="EMBL" id="KAG2177776.1"/>
    </source>
</evidence>
<dbReference type="Proteomes" id="UP000654370">
    <property type="component" value="Unassembled WGS sequence"/>
</dbReference>
<dbReference type="Pfam" id="PF00903">
    <property type="entry name" value="Glyoxalase"/>
    <property type="match status" value="1"/>
</dbReference>
<feature type="active site" description="Proton donor/acceptor" evidence="7">
    <location>
        <position position="150"/>
    </location>
</feature>
<sequence>MSNPATYVFNHTMIRVKDPQASLKFYQDVLGMKLITKSVNEAGSFTLYFLAYIDKVPESEEEKKKLAFSIPGVLELTHNHGTESDPQFQGYASGNKEPGKGFGHICVAVDNIEQACERFEQEGVTFVKKLKDGKMHNIAFIADPDGYWVEIITNPIHGSGPI</sequence>
<dbReference type="AlphaFoldDB" id="A0A8H7PPM9"/>
<dbReference type="GO" id="GO:0046872">
    <property type="term" value="F:metal ion binding"/>
    <property type="evidence" value="ECO:0007669"/>
    <property type="project" value="UniProtKB-UniRule"/>
</dbReference>
<feature type="binding site" evidence="8">
    <location>
        <position position="75"/>
    </location>
    <ligand>
        <name>Zn(2+)</name>
        <dbReference type="ChEBI" id="CHEBI:29105"/>
        <note>ligand shared between dimeric partners</note>
    </ligand>
</feature>
<dbReference type="PANTHER" id="PTHR10374">
    <property type="entry name" value="LACTOYLGLUTATHIONE LYASE GLYOXALASE I"/>
    <property type="match status" value="1"/>
</dbReference>
<dbReference type="EMBL" id="JAEPQZ010000008">
    <property type="protein sequence ID" value="KAG2177776.1"/>
    <property type="molecule type" value="Genomic_DNA"/>
</dbReference>
<dbReference type="OrthoDB" id="16820at2759"/>
<feature type="domain" description="VOC" evidence="10">
    <location>
        <begin position="8"/>
        <end position="154"/>
    </location>
</feature>
<keyword evidence="4 8" id="KW-0479">Metal-binding</keyword>
<dbReference type="GO" id="GO:0004462">
    <property type="term" value="F:lactoylglutathione lyase activity"/>
    <property type="evidence" value="ECO:0007669"/>
    <property type="project" value="UniProtKB-UniRule"/>
</dbReference>
<comment type="cofactor">
    <cofactor evidence="8">
        <name>Zn(2+)</name>
        <dbReference type="ChEBI" id="CHEBI:29105"/>
    </cofactor>
    <text evidence="8">Binds 1 zinc ion per subunit. In the homodimer, two zinc ions are bound between subunits.</text>
</comment>
<comment type="similarity">
    <text evidence="2 9">Belongs to the glyoxalase I family.</text>
</comment>
<proteinExistence type="inferred from homology"/>
<evidence type="ECO:0000256" key="6">
    <source>
        <dbReference type="ARBA" id="ARBA00023239"/>
    </source>
</evidence>
<dbReference type="CDD" id="cd07233">
    <property type="entry name" value="GlxI_Zn"/>
    <property type="match status" value="1"/>
</dbReference>
<evidence type="ECO:0000256" key="1">
    <source>
        <dbReference type="ARBA" id="ARBA00005008"/>
    </source>
</evidence>
<dbReference type="InterPro" id="IPR004360">
    <property type="entry name" value="Glyas_Fos-R_dOase_dom"/>
</dbReference>
<evidence type="ECO:0000256" key="4">
    <source>
        <dbReference type="ARBA" id="ARBA00022723"/>
    </source>
</evidence>
<dbReference type="EC" id="4.4.1.5" evidence="3 9"/>
<evidence type="ECO:0000256" key="9">
    <source>
        <dbReference type="RuleBase" id="RU361179"/>
    </source>
</evidence>
<evidence type="ECO:0000259" key="10">
    <source>
        <dbReference type="PROSITE" id="PS51819"/>
    </source>
</evidence>
<dbReference type="InterPro" id="IPR037523">
    <property type="entry name" value="VOC_core"/>
</dbReference>
<evidence type="ECO:0000313" key="12">
    <source>
        <dbReference type="Proteomes" id="UP000654370"/>
    </source>
</evidence>
<dbReference type="SUPFAM" id="SSF54593">
    <property type="entry name" value="Glyoxalase/Bleomycin resistance protein/Dihydroxybiphenyl dioxygenase"/>
    <property type="match status" value="1"/>
</dbReference>
<name>A0A8H7PPM9_MORIS</name>
<dbReference type="Gene3D" id="3.10.180.10">
    <property type="entry name" value="2,3-Dihydroxybiphenyl 1,2-Dioxygenase, domain 1"/>
    <property type="match status" value="1"/>
</dbReference>